<dbReference type="InterPro" id="IPR025857">
    <property type="entry name" value="MacB_PCD"/>
</dbReference>
<dbReference type="OrthoDB" id="1522724at2"/>
<comment type="similarity">
    <text evidence="2">Belongs to the ABC-4 integral membrane protein family. LolC/E subfamily.</text>
</comment>
<keyword evidence="11" id="KW-1185">Reference proteome</keyword>
<dbReference type="STRING" id="1176587.A8C56_00095"/>
<evidence type="ECO:0000256" key="7">
    <source>
        <dbReference type="SAM" id="Phobius"/>
    </source>
</evidence>
<feature type="transmembrane region" description="Helical" evidence="7">
    <location>
        <begin position="21"/>
        <end position="44"/>
    </location>
</feature>
<feature type="domain" description="ABC3 transporter permease C-terminal" evidence="8">
    <location>
        <begin position="277"/>
        <end position="401"/>
    </location>
</feature>
<evidence type="ECO:0000256" key="2">
    <source>
        <dbReference type="ARBA" id="ARBA00005236"/>
    </source>
</evidence>
<evidence type="ECO:0000256" key="6">
    <source>
        <dbReference type="ARBA" id="ARBA00023136"/>
    </source>
</evidence>
<dbReference type="Proteomes" id="UP000077667">
    <property type="component" value="Chromosome"/>
</dbReference>
<evidence type="ECO:0000256" key="1">
    <source>
        <dbReference type="ARBA" id="ARBA00004651"/>
    </source>
</evidence>
<dbReference type="PANTHER" id="PTHR30489:SF0">
    <property type="entry name" value="LIPOPROTEIN-RELEASING SYSTEM TRANSMEMBRANE PROTEIN LOLE"/>
    <property type="match status" value="1"/>
</dbReference>
<evidence type="ECO:0000313" key="11">
    <source>
        <dbReference type="Proteomes" id="UP000077667"/>
    </source>
</evidence>
<dbReference type="Pfam" id="PF12704">
    <property type="entry name" value="MacB_PCD"/>
    <property type="match status" value="1"/>
</dbReference>
<dbReference type="EMBL" id="CP015772">
    <property type="protein sequence ID" value="ANH79585.1"/>
    <property type="molecule type" value="Genomic_DNA"/>
</dbReference>
<feature type="transmembrane region" description="Helical" evidence="7">
    <location>
        <begin position="273"/>
        <end position="299"/>
    </location>
</feature>
<dbReference type="KEGG" id="nia:A8C56_00095"/>
<dbReference type="RefSeq" id="WP_067750491.1">
    <property type="nucleotide sequence ID" value="NZ_CP015772.1"/>
</dbReference>
<evidence type="ECO:0000256" key="3">
    <source>
        <dbReference type="ARBA" id="ARBA00022475"/>
    </source>
</evidence>
<evidence type="ECO:0000256" key="5">
    <source>
        <dbReference type="ARBA" id="ARBA00022989"/>
    </source>
</evidence>
<protein>
    <submittedName>
        <fullName evidence="10">Uncharacterized protein</fullName>
    </submittedName>
</protein>
<sequence>MQFLFAWRYFRAKKSTNVINIIAWICIVAIMIGTAALILVLSVFNGFEGLVKSLYSSFYPDIKVAPATGKVITISREQLQKLKGVPGLKNFSLVVEEKALLRNGENQALVALKGADDQFTAVNSIAGHMVDGHFDLGTAEHPLLVVGGGIESSLEIRASPNVAPMTIYIPRKSGSEEFDEASNISGDTIRSAGAFIIQQDFDTKYAITNIGFLKDAMGLQPDEYSGIEIAVRDPSQTDKIQQSVQQLFGKGYIVQNRYQQNQSLYSIMNLERWVFYAILCLILVVAAFNMVGALTMLVLEKQKDISVLNALGASRNFILKIFLNEGFLLALIGGGIGMLLALIMVLLQKQFHLIPLQGGSFLIDYFPVELKLRDFLLVAVTVFIIALIASWMPALKASRKEFSLKSE</sequence>
<keyword evidence="6 7" id="KW-0472">Membrane</keyword>
<evidence type="ECO:0000256" key="4">
    <source>
        <dbReference type="ARBA" id="ARBA00022692"/>
    </source>
</evidence>
<dbReference type="GO" id="GO:0098797">
    <property type="term" value="C:plasma membrane protein complex"/>
    <property type="evidence" value="ECO:0007669"/>
    <property type="project" value="TreeGrafter"/>
</dbReference>
<dbReference type="InterPro" id="IPR051447">
    <property type="entry name" value="Lipoprotein-release_system"/>
</dbReference>
<organism evidence="10 11">
    <name type="scientific">Niabella ginsenosidivorans</name>
    <dbReference type="NCBI Taxonomy" id="1176587"/>
    <lineage>
        <taxon>Bacteria</taxon>
        <taxon>Pseudomonadati</taxon>
        <taxon>Bacteroidota</taxon>
        <taxon>Chitinophagia</taxon>
        <taxon>Chitinophagales</taxon>
        <taxon>Chitinophagaceae</taxon>
        <taxon>Niabella</taxon>
    </lineage>
</organism>
<dbReference type="GO" id="GO:0044874">
    <property type="term" value="P:lipoprotein localization to outer membrane"/>
    <property type="evidence" value="ECO:0007669"/>
    <property type="project" value="TreeGrafter"/>
</dbReference>
<dbReference type="InterPro" id="IPR003838">
    <property type="entry name" value="ABC3_permease_C"/>
</dbReference>
<keyword evidence="5 7" id="KW-1133">Transmembrane helix</keyword>
<evidence type="ECO:0000313" key="10">
    <source>
        <dbReference type="EMBL" id="ANH79585.1"/>
    </source>
</evidence>
<feature type="transmembrane region" description="Helical" evidence="7">
    <location>
        <begin position="327"/>
        <end position="347"/>
    </location>
</feature>
<dbReference type="Pfam" id="PF02687">
    <property type="entry name" value="FtsX"/>
    <property type="match status" value="1"/>
</dbReference>
<dbReference type="AlphaFoldDB" id="A0A1A9HWX6"/>
<gene>
    <name evidence="10" type="ORF">A8C56_00095</name>
</gene>
<proteinExistence type="inferred from homology"/>
<accession>A0A1A9HWX6</accession>
<keyword evidence="3" id="KW-1003">Cell membrane</keyword>
<evidence type="ECO:0000259" key="9">
    <source>
        <dbReference type="Pfam" id="PF12704"/>
    </source>
</evidence>
<evidence type="ECO:0000259" key="8">
    <source>
        <dbReference type="Pfam" id="PF02687"/>
    </source>
</evidence>
<reference evidence="10 11" key="1">
    <citation type="submission" date="2016-05" db="EMBL/GenBank/DDBJ databases">
        <title>Niabella ginsenosidivorans BS26 whole genome sequencing.</title>
        <authorList>
            <person name="Im W.T."/>
            <person name="Siddiqi M.Z."/>
        </authorList>
    </citation>
    <scope>NUCLEOTIDE SEQUENCE [LARGE SCALE GENOMIC DNA]</scope>
    <source>
        <strain evidence="10 11">BS26</strain>
    </source>
</reference>
<feature type="domain" description="MacB-like periplasmic core" evidence="9">
    <location>
        <begin position="25"/>
        <end position="134"/>
    </location>
</feature>
<dbReference type="PANTHER" id="PTHR30489">
    <property type="entry name" value="LIPOPROTEIN-RELEASING SYSTEM TRANSMEMBRANE PROTEIN LOLE"/>
    <property type="match status" value="1"/>
</dbReference>
<name>A0A1A9HWX6_9BACT</name>
<feature type="transmembrane region" description="Helical" evidence="7">
    <location>
        <begin position="375"/>
        <end position="395"/>
    </location>
</feature>
<keyword evidence="4 7" id="KW-0812">Transmembrane</keyword>
<comment type="subcellular location">
    <subcellularLocation>
        <location evidence="1">Cell membrane</location>
        <topology evidence="1">Multi-pass membrane protein</topology>
    </subcellularLocation>
</comment>